<evidence type="ECO:0000313" key="2">
    <source>
        <dbReference type="Proteomes" id="UP000248423"/>
    </source>
</evidence>
<keyword evidence="2" id="KW-1185">Reference proteome</keyword>
<evidence type="ECO:0000313" key="1">
    <source>
        <dbReference type="EMBL" id="PYI02603.1"/>
    </source>
</evidence>
<organism evidence="1 2">
    <name type="scientific">Aspergillus sclerotiicarbonarius (strain CBS 121057 / IBT 28362)</name>
    <dbReference type="NCBI Taxonomy" id="1448318"/>
    <lineage>
        <taxon>Eukaryota</taxon>
        <taxon>Fungi</taxon>
        <taxon>Dikarya</taxon>
        <taxon>Ascomycota</taxon>
        <taxon>Pezizomycotina</taxon>
        <taxon>Eurotiomycetes</taxon>
        <taxon>Eurotiomycetidae</taxon>
        <taxon>Eurotiales</taxon>
        <taxon>Aspergillaceae</taxon>
        <taxon>Aspergillus</taxon>
        <taxon>Aspergillus subgen. Circumdati</taxon>
    </lineage>
</organism>
<proteinExistence type="predicted"/>
<evidence type="ECO:0008006" key="3">
    <source>
        <dbReference type="Google" id="ProtNLM"/>
    </source>
</evidence>
<accession>A0A319F9R2</accession>
<dbReference type="AlphaFoldDB" id="A0A319F9R2"/>
<name>A0A319F9R2_ASPSB</name>
<dbReference type="Proteomes" id="UP000248423">
    <property type="component" value="Unassembled WGS sequence"/>
</dbReference>
<protein>
    <recommendedName>
        <fullName evidence="3">F-box domain-containing protein</fullName>
    </recommendedName>
</protein>
<dbReference type="EMBL" id="KZ826392">
    <property type="protein sequence ID" value="PYI02603.1"/>
    <property type="molecule type" value="Genomic_DNA"/>
</dbReference>
<dbReference type="VEuPathDB" id="FungiDB:BO78DRAFT_216246"/>
<gene>
    <name evidence="1" type="ORF">BO78DRAFT_216246</name>
</gene>
<dbReference type="InterPro" id="IPR032675">
    <property type="entry name" value="LRR_dom_sf"/>
</dbReference>
<sequence length="372" mass="42822">MASTHAMRGIASLPMEVYDEIAIFLANDYVSLLDRRDRLKCLRLVNIPFNRSATRILFSWVHIQMRHLGEDKDTLERRCPSRRKSIFEGDLPRYIRVLRITIDWKDPPHGETWWDEKIQERTYETLSFCLGRLPSLQRLDIDTCGYVCLYELVNSTLKALQHAHLPRLSSLKIGPIGTPPVIDDALNPFLPQLRHLVISYGNPRKNEDLNSNVLRLLQLGHELHSIALFSWERAADYGCPMYESMQPFFHPCANIERLHLGWITIPYEFLGTICNYRKSLADLEFYSVCLSSGTWEDFFRELGECPMLSVLRVTSTCGYSYTSEGLSDSDTAAINLAKTKAKEREESLHWKTGGWSKKTASLGFHLDALEVY</sequence>
<dbReference type="OrthoDB" id="4460452at2759"/>
<dbReference type="Gene3D" id="3.80.10.10">
    <property type="entry name" value="Ribonuclease Inhibitor"/>
    <property type="match status" value="1"/>
</dbReference>
<reference evidence="1 2" key="1">
    <citation type="submission" date="2018-02" db="EMBL/GenBank/DDBJ databases">
        <title>The genomes of Aspergillus section Nigri reveals drivers in fungal speciation.</title>
        <authorList>
            <consortium name="DOE Joint Genome Institute"/>
            <person name="Vesth T.C."/>
            <person name="Nybo J."/>
            <person name="Theobald S."/>
            <person name="Brandl J."/>
            <person name="Frisvad J.C."/>
            <person name="Nielsen K.F."/>
            <person name="Lyhne E.K."/>
            <person name="Kogle M.E."/>
            <person name="Kuo A."/>
            <person name="Riley R."/>
            <person name="Clum A."/>
            <person name="Nolan M."/>
            <person name="Lipzen A."/>
            <person name="Salamov A."/>
            <person name="Henrissat B."/>
            <person name="Wiebenga A."/>
            <person name="De vries R.P."/>
            <person name="Grigoriev I.V."/>
            <person name="Mortensen U.H."/>
            <person name="Andersen M.R."/>
            <person name="Baker S.E."/>
        </authorList>
    </citation>
    <scope>NUCLEOTIDE SEQUENCE [LARGE SCALE GENOMIC DNA]</scope>
    <source>
        <strain evidence="1 2">CBS 121057</strain>
    </source>
</reference>
<dbReference type="SUPFAM" id="SSF52047">
    <property type="entry name" value="RNI-like"/>
    <property type="match status" value="1"/>
</dbReference>